<protein>
    <submittedName>
        <fullName evidence="2">Uncharacterized protein</fullName>
    </submittedName>
</protein>
<accession>A0A7K4FQS1</accession>
<feature type="transmembrane region" description="Helical" evidence="1">
    <location>
        <begin position="116"/>
        <end position="135"/>
    </location>
</feature>
<name>A0A7K4FQS1_9ARCH</name>
<proteinExistence type="predicted"/>
<sequence length="200" mass="22263">MKAYLRMVVFAALPPLAIGFFGLGIGYFVFGGSTFFRFPRENNENINHAMGLWGIFMPGFMQFIAGTYIFLGLTIFPAFRSTPILYMAGLAFTSYGVHWFALGYNKYKGADTTVDGFMAVGFLWISIIGAVVFGLGHDIPVTILFILLAIIYLNDIPASLFHSPIWGRGKALFQLITGTWLMYLTFAATLNFALGYHLFL</sequence>
<feature type="transmembrane region" description="Helical" evidence="1">
    <location>
        <begin position="50"/>
        <end position="71"/>
    </location>
</feature>
<dbReference type="AlphaFoldDB" id="A0A7K4FQS1"/>
<reference evidence="2 3" key="1">
    <citation type="submission" date="2020-05" db="EMBL/GenBank/DDBJ databases">
        <authorList>
            <person name="Zhang R."/>
        </authorList>
    </citation>
    <scope>NUCLEOTIDE SEQUENCE [LARGE SCALE GENOMIC DNA]</scope>
    <source>
        <strain evidence="2 3">DSM 28986</strain>
    </source>
</reference>
<evidence type="ECO:0000313" key="2">
    <source>
        <dbReference type="EMBL" id="NOL60658.1"/>
    </source>
</evidence>
<feature type="transmembrane region" description="Helical" evidence="1">
    <location>
        <begin position="142"/>
        <end position="160"/>
    </location>
</feature>
<keyword evidence="1" id="KW-0812">Transmembrane</keyword>
<dbReference type="EMBL" id="JABGBP010000271">
    <property type="protein sequence ID" value="NOL60658.1"/>
    <property type="molecule type" value="Genomic_DNA"/>
</dbReference>
<organism evidence="2 3">
    <name type="scientific">Ferroplasma acidiphilum</name>
    <dbReference type="NCBI Taxonomy" id="74969"/>
    <lineage>
        <taxon>Archaea</taxon>
        <taxon>Methanobacteriati</taxon>
        <taxon>Thermoplasmatota</taxon>
        <taxon>Thermoplasmata</taxon>
        <taxon>Thermoplasmatales</taxon>
        <taxon>Ferroplasmaceae</taxon>
        <taxon>Ferroplasma</taxon>
    </lineage>
</organism>
<feature type="transmembrane region" description="Helical" evidence="1">
    <location>
        <begin position="83"/>
        <end position="104"/>
    </location>
</feature>
<feature type="transmembrane region" description="Helical" evidence="1">
    <location>
        <begin position="7"/>
        <end position="30"/>
    </location>
</feature>
<gene>
    <name evidence="2" type="ORF">HLB00_07430</name>
</gene>
<evidence type="ECO:0000313" key="3">
    <source>
        <dbReference type="Proteomes" id="UP000546917"/>
    </source>
</evidence>
<comment type="caution">
    <text evidence="2">The sequence shown here is derived from an EMBL/GenBank/DDBJ whole genome shotgun (WGS) entry which is preliminary data.</text>
</comment>
<feature type="transmembrane region" description="Helical" evidence="1">
    <location>
        <begin position="180"/>
        <end position="199"/>
    </location>
</feature>
<keyword evidence="1" id="KW-0472">Membrane</keyword>
<evidence type="ECO:0000256" key="1">
    <source>
        <dbReference type="SAM" id="Phobius"/>
    </source>
</evidence>
<keyword evidence="1" id="KW-1133">Transmembrane helix</keyword>
<dbReference type="Proteomes" id="UP000546917">
    <property type="component" value="Unassembled WGS sequence"/>
</dbReference>